<name>A0ABR6X454_9BURK</name>
<dbReference type="RefSeq" id="WP_186922427.1">
    <property type="nucleotide sequence ID" value="NZ_JACOFW010000007.1"/>
</dbReference>
<reference evidence="5 6" key="1">
    <citation type="submission" date="2020-08" db="EMBL/GenBank/DDBJ databases">
        <title>Novel species isolated from subtropical streams in China.</title>
        <authorList>
            <person name="Lu H."/>
        </authorList>
    </citation>
    <scope>NUCLEOTIDE SEQUENCE [LARGE SCALE GENOMIC DNA]</scope>
    <source>
        <strain evidence="5 6">KACC 16656</strain>
    </source>
</reference>
<dbReference type="InterPro" id="IPR036388">
    <property type="entry name" value="WH-like_DNA-bd_sf"/>
</dbReference>
<evidence type="ECO:0000256" key="1">
    <source>
        <dbReference type="ARBA" id="ARBA00011046"/>
    </source>
</evidence>
<proteinExistence type="inferred from homology"/>
<keyword evidence="2" id="KW-0805">Transcription regulation</keyword>
<dbReference type="Pfam" id="PF03965">
    <property type="entry name" value="Penicillinase_R"/>
    <property type="match status" value="1"/>
</dbReference>
<keyword evidence="3" id="KW-0238">DNA-binding</keyword>
<evidence type="ECO:0000313" key="6">
    <source>
        <dbReference type="Proteomes" id="UP000648257"/>
    </source>
</evidence>
<evidence type="ECO:0000256" key="4">
    <source>
        <dbReference type="ARBA" id="ARBA00023163"/>
    </source>
</evidence>
<protein>
    <submittedName>
        <fullName evidence="5">BlaI/MecI/CopY family transcriptional regulator</fullName>
    </submittedName>
</protein>
<keyword evidence="4" id="KW-0804">Transcription</keyword>
<accession>A0ABR6X454</accession>
<dbReference type="SUPFAM" id="SSF46785">
    <property type="entry name" value="Winged helix' DNA-binding domain"/>
    <property type="match status" value="1"/>
</dbReference>
<dbReference type="InterPro" id="IPR005650">
    <property type="entry name" value="BlaI_family"/>
</dbReference>
<organism evidence="5 6">
    <name type="scientific">Undibacterium seohonense</name>
    <dbReference type="NCBI Taxonomy" id="1344950"/>
    <lineage>
        <taxon>Bacteria</taxon>
        <taxon>Pseudomonadati</taxon>
        <taxon>Pseudomonadota</taxon>
        <taxon>Betaproteobacteria</taxon>
        <taxon>Burkholderiales</taxon>
        <taxon>Oxalobacteraceae</taxon>
        <taxon>Undibacterium</taxon>
    </lineage>
</organism>
<comment type="similarity">
    <text evidence="1">Belongs to the BlaI transcriptional regulatory family.</text>
</comment>
<comment type="caution">
    <text evidence="5">The sequence shown here is derived from an EMBL/GenBank/DDBJ whole genome shotgun (WGS) entry which is preliminary data.</text>
</comment>
<dbReference type="InterPro" id="IPR036390">
    <property type="entry name" value="WH_DNA-bd_sf"/>
</dbReference>
<evidence type="ECO:0000256" key="2">
    <source>
        <dbReference type="ARBA" id="ARBA00023015"/>
    </source>
</evidence>
<dbReference type="Gene3D" id="1.10.4040.10">
    <property type="entry name" value="Penicillinase repressor domain"/>
    <property type="match status" value="1"/>
</dbReference>
<dbReference type="EMBL" id="JACOFW010000007">
    <property type="protein sequence ID" value="MBC3807340.1"/>
    <property type="molecule type" value="Genomic_DNA"/>
</dbReference>
<keyword evidence="6" id="KW-1185">Reference proteome</keyword>
<dbReference type="Gene3D" id="1.10.10.10">
    <property type="entry name" value="Winged helix-like DNA-binding domain superfamily/Winged helix DNA-binding domain"/>
    <property type="match status" value="1"/>
</dbReference>
<evidence type="ECO:0000313" key="5">
    <source>
        <dbReference type="EMBL" id="MBC3807340.1"/>
    </source>
</evidence>
<evidence type="ECO:0000256" key="3">
    <source>
        <dbReference type="ARBA" id="ARBA00023125"/>
    </source>
</evidence>
<sequence length="123" mass="13981">MANPTQSELEILAILWRLGESKIQAVNDELCKLRPVGYTTTLKTMQIMEQKGLLGRKKDGKSHIYFPLEQQHETQTSLVDRLLQTAFGGSKSNMVMRLFADKKISQVELAEIKAFLQNIESDK</sequence>
<dbReference type="PIRSF" id="PIRSF019455">
    <property type="entry name" value="CopR_AtkY"/>
    <property type="match status" value="1"/>
</dbReference>
<gene>
    <name evidence="5" type="ORF">H8K52_08285</name>
</gene>
<dbReference type="Proteomes" id="UP000648257">
    <property type="component" value="Unassembled WGS sequence"/>
</dbReference>